<evidence type="ECO:0000313" key="2">
    <source>
        <dbReference type="Proteomes" id="UP001183643"/>
    </source>
</evidence>
<keyword evidence="2" id="KW-1185">Reference proteome</keyword>
<reference evidence="1" key="1">
    <citation type="submission" date="2023-07" db="EMBL/GenBank/DDBJ databases">
        <title>Sequencing the genomes of 1000 actinobacteria strains.</title>
        <authorList>
            <person name="Klenk H.-P."/>
        </authorList>
    </citation>
    <scope>NUCLEOTIDE SEQUENCE</scope>
    <source>
        <strain evidence="1">DSM 44707</strain>
    </source>
</reference>
<comment type="caution">
    <text evidence="1">The sequence shown here is derived from an EMBL/GenBank/DDBJ whole genome shotgun (WGS) entry which is preliminary data.</text>
</comment>
<organism evidence="1 2">
    <name type="scientific">Catenuloplanes atrovinosus</name>
    <dbReference type="NCBI Taxonomy" id="137266"/>
    <lineage>
        <taxon>Bacteria</taxon>
        <taxon>Bacillati</taxon>
        <taxon>Actinomycetota</taxon>
        <taxon>Actinomycetes</taxon>
        <taxon>Micromonosporales</taxon>
        <taxon>Micromonosporaceae</taxon>
        <taxon>Catenuloplanes</taxon>
    </lineage>
</organism>
<name>A0AAE3YRD9_9ACTN</name>
<dbReference type="EMBL" id="JAVDYB010000001">
    <property type="protein sequence ID" value="MDR7278588.1"/>
    <property type="molecule type" value="Genomic_DNA"/>
</dbReference>
<proteinExistence type="predicted"/>
<dbReference type="RefSeq" id="WP_310371594.1">
    <property type="nucleotide sequence ID" value="NZ_JAVDYB010000001.1"/>
</dbReference>
<gene>
    <name evidence="1" type="ORF">J2S41_005366</name>
</gene>
<sequence>MSTVHLGLSLGHATDPDAEHWLSDHLPAALAVPGLVACTHNVPSPYPHVALSFAAPEHVDLPETDPELRAAADEAAARHRDRVSGRAVIFPGVEALTGTLTAAEILELSAIERVAVLGGADAAPDAVVETRDFVRPLIRSGRLELVLVPIVGGRFAPFEVPNPTPCCADH</sequence>
<evidence type="ECO:0000313" key="1">
    <source>
        <dbReference type="EMBL" id="MDR7278588.1"/>
    </source>
</evidence>
<dbReference type="AlphaFoldDB" id="A0AAE3YRD9"/>
<dbReference type="Proteomes" id="UP001183643">
    <property type="component" value="Unassembled WGS sequence"/>
</dbReference>
<accession>A0AAE3YRD9</accession>
<protein>
    <submittedName>
        <fullName evidence="1">Uncharacterized protein</fullName>
    </submittedName>
</protein>